<feature type="transmembrane region" description="Helical" evidence="1">
    <location>
        <begin position="381"/>
        <end position="404"/>
    </location>
</feature>
<dbReference type="InterPro" id="IPR051384">
    <property type="entry name" value="Mth_GPCR"/>
</dbReference>
<sequence>MFAIQSEKMSWKKIFTITSSCLYIFFLGLFLFYNYRIDILCGQRNPCLRFCSTDTAKYSDKDLFDSLLKNNITLWYQNKFEDVKIYRGLPECSGKIINIKKFEESHPIDSNLKYYFYTSKHRIYMDGDLGGTGKYYTLNKYCMEKNENVDNNLIAEDPLHEWMPMICSNEPSIQKPVLVTLTVLSIIVLASTLSVYLYFPDLREFNGKMIICFLISMICTYLIIPGIIQKEQYSPNLMVLLLAFGFSSGNLWLNSMLLNIYFRCRDFKKTKTRDDRFKSFAIYVSVFTAFTVLFVLFEMRSYRRKSFGTFTSLVHLYLIFNDIIIIIITAFIIRKISRQIDFSERVQLEKEKKIFYIYVKLFAIMSVTWSIQLYVTSSELNHFGCLTSTLIMLFSAVNVSELFLGRKKVRELLSRKYYGETRESVENN</sequence>
<feature type="transmembrane region" description="Helical" evidence="1">
    <location>
        <begin position="210"/>
        <end position="228"/>
    </location>
</feature>
<reference evidence="2" key="1">
    <citation type="submission" date="2022-01" db="EMBL/GenBank/DDBJ databases">
        <authorList>
            <person name="King R."/>
        </authorList>
    </citation>
    <scope>NUCLEOTIDE SEQUENCE</scope>
</reference>
<proteinExistence type="predicted"/>
<keyword evidence="3" id="KW-1185">Reference proteome</keyword>
<feature type="transmembrane region" description="Helical" evidence="1">
    <location>
        <begin position="280"/>
        <end position="297"/>
    </location>
</feature>
<feature type="transmembrane region" description="Helical" evidence="1">
    <location>
        <begin position="240"/>
        <end position="260"/>
    </location>
</feature>
<organism evidence="2 3">
    <name type="scientific">Chironomus riparius</name>
    <dbReference type="NCBI Taxonomy" id="315576"/>
    <lineage>
        <taxon>Eukaryota</taxon>
        <taxon>Metazoa</taxon>
        <taxon>Ecdysozoa</taxon>
        <taxon>Arthropoda</taxon>
        <taxon>Hexapoda</taxon>
        <taxon>Insecta</taxon>
        <taxon>Pterygota</taxon>
        <taxon>Neoptera</taxon>
        <taxon>Endopterygota</taxon>
        <taxon>Diptera</taxon>
        <taxon>Nematocera</taxon>
        <taxon>Chironomoidea</taxon>
        <taxon>Chironomidae</taxon>
        <taxon>Chironominae</taxon>
        <taxon>Chironomus</taxon>
    </lineage>
</organism>
<feature type="transmembrane region" description="Helical" evidence="1">
    <location>
        <begin position="309"/>
        <end position="333"/>
    </location>
</feature>
<dbReference type="GO" id="GO:0005886">
    <property type="term" value="C:plasma membrane"/>
    <property type="evidence" value="ECO:0007669"/>
    <property type="project" value="TreeGrafter"/>
</dbReference>
<keyword evidence="1" id="KW-1133">Transmembrane helix</keyword>
<dbReference type="PANTHER" id="PTHR47154:SF2">
    <property type="entry name" value="G-PROTEIN COUPLED RECEPTOR MTH-RELATED"/>
    <property type="match status" value="1"/>
</dbReference>
<dbReference type="PANTHER" id="PTHR47154">
    <property type="entry name" value="G-PROTEIN COUPLED RECEPTOR MTH-RELATED"/>
    <property type="match status" value="1"/>
</dbReference>
<evidence type="ECO:0000313" key="3">
    <source>
        <dbReference type="Proteomes" id="UP001153620"/>
    </source>
</evidence>
<evidence type="ECO:0000313" key="2">
    <source>
        <dbReference type="EMBL" id="CAG9805352.1"/>
    </source>
</evidence>
<dbReference type="AlphaFoldDB" id="A0A9N9WVA4"/>
<dbReference type="EMBL" id="OU895878">
    <property type="protein sequence ID" value="CAG9805352.1"/>
    <property type="molecule type" value="Genomic_DNA"/>
</dbReference>
<keyword evidence="1" id="KW-0472">Membrane</keyword>
<name>A0A9N9WVA4_9DIPT</name>
<feature type="transmembrane region" description="Helical" evidence="1">
    <location>
        <begin position="14"/>
        <end position="35"/>
    </location>
</feature>
<protein>
    <submittedName>
        <fullName evidence="2">Uncharacterized protein</fullName>
    </submittedName>
</protein>
<gene>
    <name evidence="2" type="ORF">CHIRRI_LOCUS8224</name>
</gene>
<feature type="transmembrane region" description="Helical" evidence="1">
    <location>
        <begin position="354"/>
        <end position="375"/>
    </location>
</feature>
<dbReference type="GO" id="GO:0008528">
    <property type="term" value="F:G protein-coupled peptide receptor activity"/>
    <property type="evidence" value="ECO:0007669"/>
    <property type="project" value="TreeGrafter"/>
</dbReference>
<keyword evidence="1" id="KW-0812">Transmembrane</keyword>
<feature type="transmembrane region" description="Helical" evidence="1">
    <location>
        <begin position="177"/>
        <end position="198"/>
    </location>
</feature>
<dbReference type="Proteomes" id="UP001153620">
    <property type="component" value="Chromosome 2"/>
</dbReference>
<reference evidence="2" key="2">
    <citation type="submission" date="2022-10" db="EMBL/GenBank/DDBJ databases">
        <authorList>
            <consortium name="ENA_rothamsted_submissions"/>
            <consortium name="culmorum"/>
            <person name="King R."/>
        </authorList>
    </citation>
    <scope>NUCLEOTIDE SEQUENCE</scope>
</reference>
<dbReference type="Gene3D" id="1.20.1070.10">
    <property type="entry name" value="Rhodopsin 7-helix transmembrane proteins"/>
    <property type="match status" value="1"/>
</dbReference>
<evidence type="ECO:0000256" key="1">
    <source>
        <dbReference type="SAM" id="Phobius"/>
    </source>
</evidence>
<accession>A0A9N9WVA4</accession>